<gene>
    <name evidence="1" type="ORF">R69776_05727</name>
</gene>
<organism evidence="1 2">
    <name type="scientific">Paraburkholderia nemoris</name>
    <dbReference type="NCBI Taxonomy" id="2793076"/>
    <lineage>
        <taxon>Bacteria</taxon>
        <taxon>Pseudomonadati</taxon>
        <taxon>Pseudomonadota</taxon>
        <taxon>Betaproteobacteria</taxon>
        <taxon>Burkholderiales</taxon>
        <taxon>Burkholderiaceae</taxon>
        <taxon>Paraburkholderia</taxon>
    </lineage>
</organism>
<dbReference type="Proteomes" id="UP000673821">
    <property type="component" value="Unassembled WGS sequence"/>
</dbReference>
<protein>
    <submittedName>
        <fullName evidence="1">Uncharacterized protein</fullName>
    </submittedName>
</protein>
<sequence length="79" mass="9218">MFRMEPVFIKQTVWRVCGLRHRRTLGLVEAIPEGAQPVAHKTLHNFPDQLLFRARVGSIRKPAHHRFQPVLGEPEEHFV</sequence>
<evidence type="ECO:0000313" key="1">
    <source>
        <dbReference type="EMBL" id="CAE6812079.1"/>
    </source>
</evidence>
<keyword evidence="2" id="KW-1185">Reference proteome</keyword>
<accession>A0ABM8SID8</accession>
<dbReference type="EMBL" id="CAJNBH010000020">
    <property type="protein sequence ID" value="CAE6812079.1"/>
    <property type="molecule type" value="Genomic_DNA"/>
</dbReference>
<comment type="caution">
    <text evidence="1">The sequence shown here is derived from an EMBL/GenBank/DDBJ whole genome shotgun (WGS) entry which is preliminary data.</text>
</comment>
<proteinExistence type="predicted"/>
<evidence type="ECO:0000313" key="2">
    <source>
        <dbReference type="Proteomes" id="UP000673821"/>
    </source>
</evidence>
<reference evidence="1 2" key="1">
    <citation type="submission" date="2021-02" db="EMBL/GenBank/DDBJ databases">
        <authorList>
            <person name="Vanwijnsberghe S."/>
        </authorList>
    </citation>
    <scope>NUCLEOTIDE SEQUENCE [LARGE SCALE GENOMIC DNA]</scope>
    <source>
        <strain evidence="1 2">R-69776</strain>
    </source>
</reference>
<name>A0ABM8SID8_9BURK</name>